<evidence type="ECO:0000256" key="2">
    <source>
        <dbReference type="ARBA" id="ARBA00022692"/>
    </source>
</evidence>
<organism evidence="7">
    <name type="scientific">marine sediment metagenome</name>
    <dbReference type="NCBI Taxonomy" id="412755"/>
    <lineage>
        <taxon>unclassified sequences</taxon>
        <taxon>metagenomes</taxon>
        <taxon>ecological metagenomes</taxon>
    </lineage>
</organism>
<keyword evidence="4 5" id="KW-0472">Membrane</keyword>
<reference evidence="7" key="1">
    <citation type="journal article" date="2014" name="Front. Microbiol.">
        <title>High frequency of phylogenetically diverse reductive dehalogenase-homologous genes in deep subseafloor sedimentary metagenomes.</title>
        <authorList>
            <person name="Kawai M."/>
            <person name="Futagami T."/>
            <person name="Toyoda A."/>
            <person name="Takaki Y."/>
            <person name="Nishi S."/>
            <person name="Hori S."/>
            <person name="Arai W."/>
            <person name="Tsubouchi T."/>
            <person name="Morono Y."/>
            <person name="Uchiyama I."/>
            <person name="Ito T."/>
            <person name="Fujiyama A."/>
            <person name="Inagaki F."/>
            <person name="Takami H."/>
        </authorList>
    </citation>
    <scope>NUCLEOTIDE SEQUENCE</scope>
    <source>
        <strain evidence="7">Expedition CK06-06</strain>
    </source>
</reference>
<proteinExistence type="predicted"/>
<feature type="transmembrane region" description="Helical" evidence="5">
    <location>
        <begin position="87"/>
        <end position="104"/>
    </location>
</feature>
<feature type="transmembrane region" description="Helical" evidence="5">
    <location>
        <begin position="154"/>
        <end position="171"/>
    </location>
</feature>
<feature type="transmembrane region" description="Helical" evidence="5">
    <location>
        <begin position="21"/>
        <end position="37"/>
    </location>
</feature>
<dbReference type="GO" id="GO:0022857">
    <property type="term" value="F:transmembrane transporter activity"/>
    <property type="evidence" value="ECO:0007669"/>
    <property type="project" value="InterPro"/>
</dbReference>
<evidence type="ECO:0000256" key="5">
    <source>
        <dbReference type="SAM" id="Phobius"/>
    </source>
</evidence>
<dbReference type="InterPro" id="IPR020846">
    <property type="entry name" value="MFS_dom"/>
</dbReference>
<accession>X0WB83</accession>
<feature type="transmembrane region" description="Helical" evidence="5">
    <location>
        <begin position="177"/>
        <end position="197"/>
    </location>
</feature>
<dbReference type="Pfam" id="PF07690">
    <property type="entry name" value="MFS_1"/>
    <property type="match status" value="1"/>
</dbReference>
<comment type="subcellular location">
    <subcellularLocation>
        <location evidence="1">Membrane</location>
        <topology evidence="1">Multi-pass membrane protein</topology>
    </subcellularLocation>
</comment>
<feature type="transmembrane region" description="Helical" evidence="5">
    <location>
        <begin position="110"/>
        <end position="133"/>
    </location>
</feature>
<keyword evidence="2 5" id="KW-0812">Transmembrane</keyword>
<dbReference type="AlphaFoldDB" id="X0WB83"/>
<feature type="domain" description="Major facilitator superfamily (MFS) profile" evidence="6">
    <location>
        <begin position="1"/>
        <end position="262"/>
    </location>
</feature>
<evidence type="ECO:0000256" key="1">
    <source>
        <dbReference type="ARBA" id="ARBA00004141"/>
    </source>
</evidence>
<feature type="transmembrane region" description="Helical" evidence="5">
    <location>
        <begin position="238"/>
        <end position="261"/>
    </location>
</feature>
<gene>
    <name evidence="7" type="ORF">S01H1_48623</name>
</gene>
<protein>
    <recommendedName>
        <fullName evidence="6">Major facilitator superfamily (MFS) profile domain-containing protein</fullName>
    </recommendedName>
</protein>
<evidence type="ECO:0000256" key="4">
    <source>
        <dbReference type="ARBA" id="ARBA00023136"/>
    </source>
</evidence>
<evidence type="ECO:0000313" key="7">
    <source>
        <dbReference type="EMBL" id="GAG28199.1"/>
    </source>
</evidence>
<dbReference type="Gene3D" id="1.20.1250.20">
    <property type="entry name" value="MFS general substrate transporter like domains"/>
    <property type="match status" value="1"/>
</dbReference>
<name>X0WB83_9ZZZZ</name>
<dbReference type="InterPro" id="IPR011701">
    <property type="entry name" value="MFS"/>
</dbReference>
<evidence type="ECO:0000256" key="3">
    <source>
        <dbReference type="ARBA" id="ARBA00022989"/>
    </source>
</evidence>
<evidence type="ECO:0000259" key="6">
    <source>
        <dbReference type="PROSITE" id="PS50850"/>
    </source>
</evidence>
<comment type="caution">
    <text evidence="7">The sequence shown here is derived from an EMBL/GenBank/DDBJ whole genome shotgun (WGS) entry which is preliminary data.</text>
</comment>
<sequence>KFLLINKMPIDINQDSPTYRAWPIFLIAFMRLLYVSIFERALANHLLWVENIDLSTLGFITSAGAIAYIFAPILGQFITSKIGIRNALIFSSIITPLLTGLQIIYTEAWFLIICRVSLGLSMGLFWPNCMNLLSRWQKLSTREKAKKNFRNFNFSWNLGFVIGLILGFVWTLLLNDYISLIISWCLSFLLIPVSFFINKDSVIQIPKEEIQIHLENPIIGEDFKMIAKKNSKPTMMSFPIVFSWIGIIFLATSKSIMLFTYP</sequence>
<dbReference type="InterPro" id="IPR050382">
    <property type="entry name" value="MFS_Na/Anion_cotransporter"/>
</dbReference>
<dbReference type="SUPFAM" id="SSF103473">
    <property type="entry name" value="MFS general substrate transporter"/>
    <property type="match status" value="1"/>
</dbReference>
<dbReference type="PROSITE" id="PS50850">
    <property type="entry name" value="MFS"/>
    <property type="match status" value="1"/>
</dbReference>
<keyword evidence="3 5" id="KW-1133">Transmembrane helix</keyword>
<feature type="non-terminal residue" evidence="7">
    <location>
        <position position="262"/>
    </location>
</feature>
<feature type="transmembrane region" description="Helical" evidence="5">
    <location>
        <begin position="57"/>
        <end position="75"/>
    </location>
</feature>
<dbReference type="EMBL" id="BARS01031230">
    <property type="protein sequence ID" value="GAG28199.1"/>
    <property type="molecule type" value="Genomic_DNA"/>
</dbReference>
<feature type="non-terminal residue" evidence="7">
    <location>
        <position position="1"/>
    </location>
</feature>
<dbReference type="GO" id="GO:0006820">
    <property type="term" value="P:monoatomic anion transport"/>
    <property type="evidence" value="ECO:0007669"/>
    <property type="project" value="TreeGrafter"/>
</dbReference>
<dbReference type="PANTHER" id="PTHR11662">
    <property type="entry name" value="SOLUTE CARRIER FAMILY 17"/>
    <property type="match status" value="1"/>
</dbReference>
<dbReference type="InterPro" id="IPR036259">
    <property type="entry name" value="MFS_trans_sf"/>
</dbReference>
<dbReference type="PANTHER" id="PTHR11662:SF454">
    <property type="entry name" value="SIALIN-LIKE"/>
    <property type="match status" value="1"/>
</dbReference>
<dbReference type="GO" id="GO:0016324">
    <property type="term" value="C:apical plasma membrane"/>
    <property type="evidence" value="ECO:0007669"/>
    <property type="project" value="TreeGrafter"/>
</dbReference>